<dbReference type="InterPro" id="IPR034113">
    <property type="entry name" value="SCP_GAPR1-like"/>
</dbReference>
<dbReference type="CDD" id="cd05382">
    <property type="entry name" value="CAP_GAPR1-like"/>
    <property type="match status" value="1"/>
</dbReference>
<evidence type="ECO:0000259" key="2">
    <source>
        <dbReference type="SMART" id="SM00198"/>
    </source>
</evidence>
<evidence type="ECO:0000256" key="1">
    <source>
        <dbReference type="SAM" id="MobiDB-lite"/>
    </source>
</evidence>
<name>A0ABC9HHM0_FASHE</name>
<feature type="domain" description="SCP" evidence="2">
    <location>
        <begin position="3"/>
        <end position="137"/>
    </location>
</feature>
<dbReference type="Gene3D" id="3.40.33.10">
    <property type="entry name" value="CAP"/>
    <property type="match status" value="1"/>
</dbReference>
<dbReference type="InterPro" id="IPR035940">
    <property type="entry name" value="CAP_sf"/>
</dbReference>
<dbReference type="PRINTS" id="PR00837">
    <property type="entry name" value="V5TPXLIKE"/>
</dbReference>
<proteinExistence type="predicted"/>
<dbReference type="SMART" id="SM00198">
    <property type="entry name" value="SCP"/>
    <property type="match status" value="1"/>
</dbReference>
<reference evidence="3 4" key="1">
    <citation type="submission" date="2024-08" db="EMBL/GenBank/DDBJ databases">
        <authorList>
            <person name="Paterson S."/>
        </authorList>
    </citation>
    <scope>NUCLEOTIDE SEQUENCE [LARGE SCALE GENOMIC DNA]</scope>
</reference>
<gene>
    <name evidence="3" type="ORF">FHB240107_LOCUS6547</name>
</gene>
<protein>
    <recommendedName>
        <fullName evidence="2">SCP domain-containing protein</fullName>
    </recommendedName>
</protein>
<dbReference type="AlphaFoldDB" id="A0ABC9HHM0"/>
<dbReference type="SUPFAM" id="SSF55797">
    <property type="entry name" value="PR-1-like"/>
    <property type="match status" value="1"/>
</dbReference>
<evidence type="ECO:0000313" key="3">
    <source>
        <dbReference type="EMBL" id="CAM0512210.1"/>
    </source>
</evidence>
<dbReference type="PANTHER" id="PTHR10334">
    <property type="entry name" value="CYSTEINE-RICH SECRETORY PROTEIN-RELATED"/>
    <property type="match status" value="1"/>
</dbReference>
<feature type="compositionally biased region" description="Basic and acidic residues" evidence="1">
    <location>
        <begin position="183"/>
        <end position="226"/>
    </location>
</feature>
<keyword evidence="4" id="KW-1185">Reference proteome</keyword>
<evidence type="ECO:0000313" key="4">
    <source>
        <dbReference type="Proteomes" id="UP001189180"/>
    </source>
</evidence>
<dbReference type="Pfam" id="PF00188">
    <property type="entry name" value="CAP"/>
    <property type="match status" value="1"/>
</dbReference>
<dbReference type="FunFam" id="3.40.33.10:FF:000002">
    <property type="entry name" value="Golgi-associated plant pathogenesis-related protein 1"/>
    <property type="match status" value="1"/>
</dbReference>
<feature type="region of interest" description="Disordered" evidence="1">
    <location>
        <begin position="162"/>
        <end position="234"/>
    </location>
</feature>
<feature type="compositionally biased region" description="Polar residues" evidence="1">
    <location>
        <begin position="162"/>
        <end position="177"/>
    </location>
</feature>
<comment type="caution">
    <text evidence="3">The sequence shown here is derived from an EMBL/GenBank/DDBJ whole genome shotgun (WGS) entry which is preliminary data.</text>
</comment>
<dbReference type="InterPro" id="IPR014044">
    <property type="entry name" value="CAP_dom"/>
</dbReference>
<dbReference type="InterPro" id="IPR001283">
    <property type="entry name" value="CRISP-related"/>
</dbReference>
<dbReference type="Proteomes" id="UP001189180">
    <property type="component" value="Unassembled WGS sequence"/>
</dbReference>
<accession>A0ABC9HHM0</accession>
<sequence>MDSLNQEALTAHNRYRAMHGCPPLAFDSALARSAQKWAEDLAGTQCMRHSDQTTYGENLAFMGITSEIFFSGADASKMWYMQSEFHDYNGEMTYESCYFTQMIWKDTKIVGFGQATSQDGYASYIVAHYMPKGNVRGQFSFNVPPARLDAFAEQYDPFHSPITQTLPAVSQPTTPTVLPSLPETKEERKAREKAEKKERERMERERKETEKREKKARKELEKIEKKEKRKSLKL</sequence>
<organism evidence="3 4">
    <name type="scientific">Fasciola hepatica</name>
    <name type="common">Liver fluke</name>
    <dbReference type="NCBI Taxonomy" id="6192"/>
    <lineage>
        <taxon>Eukaryota</taxon>
        <taxon>Metazoa</taxon>
        <taxon>Spiralia</taxon>
        <taxon>Lophotrochozoa</taxon>
        <taxon>Platyhelminthes</taxon>
        <taxon>Trematoda</taxon>
        <taxon>Digenea</taxon>
        <taxon>Plagiorchiida</taxon>
        <taxon>Echinostomata</taxon>
        <taxon>Echinostomatoidea</taxon>
        <taxon>Fasciolidae</taxon>
        <taxon>Fasciola</taxon>
    </lineage>
</organism>
<dbReference type="EMBL" id="CANUEZ050000199">
    <property type="protein sequence ID" value="CAM0512210.1"/>
    <property type="molecule type" value="Genomic_DNA"/>
</dbReference>